<evidence type="ECO:0000256" key="1">
    <source>
        <dbReference type="ARBA" id="ARBA00004141"/>
    </source>
</evidence>
<comment type="subcellular location">
    <subcellularLocation>
        <location evidence="1">Membrane</location>
        <topology evidence="1">Multi-pass membrane protein</topology>
    </subcellularLocation>
</comment>
<dbReference type="Pfam" id="PF00561">
    <property type="entry name" value="Abhydrolase_1"/>
    <property type="match status" value="1"/>
</dbReference>
<dbReference type="Pfam" id="PF10536">
    <property type="entry name" value="PMD"/>
    <property type="match status" value="1"/>
</dbReference>
<keyword evidence="4 7" id="KW-1133">Transmembrane helix</keyword>
<dbReference type="Pfam" id="PF01758">
    <property type="entry name" value="SBF"/>
    <property type="match status" value="1"/>
</dbReference>
<dbReference type="Gene3D" id="1.20.1530.20">
    <property type="match status" value="1"/>
</dbReference>
<dbReference type="FunFam" id="3.40.50.1820:FF:000071">
    <property type="entry name" value="Embryogenesis-associated protein EMB8"/>
    <property type="match status" value="1"/>
</dbReference>
<keyword evidence="5 7" id="KW-0472">Membrane</keyword>
<feature type="transmembrane region" description="Helical" evidence="7">
    <location>
        <begin position="147"/>
        <end position="167"/>
    </location>
</feature>
<feature type="transmembrane region" description="Helical" evidence="7">
    <location>
        <begin position="241"/>
        <end position="259"/>
    </location>
</feature>
<gene>
    <name evidence="10" type="ORF">E3N88_28053</name>
</gene>
<feature type="transmembrane region" description="Helical" evidence="7">
    <location>
        <begin position="89"/>
        <end position="111"/>
    </location>
</feature>
<dbReference type="InterPro" id="IPR029058">
    <property type="entry name" value="AB_hydrolase_fold"/>
</dbReference>
<evidence type="ECO:0000259" key="8">
    <source>
        <dbReference type="Pfam" id="PF00561"/>
    </source>
</evidence>
<evidence type="ECO:0000256" key="3">
    <source>
        <dbReference type="ARBA" id="ARBA00022692"/>
    </source>
</evidence>
<feature type="domain" description="AB hydrolase-1" evidence="8">
    <location>
        <begin position="497"/>
        <end position="738"/>
    </location>
</feature>
<dbReference type="GO" id="GO:0047372">
    <property type="term" value="F:monoacylglycerol lipase activity"/>
    <property type="evidence" value="ECO:0007669"/>
    <property type="project" value="TreeGrafter"/>
</dbReference>
<feature type="transmembrane region" description="Helical" evidence="7">
    <location>
        <begin position="118"/>
        <end position="135"/>
    </location>
</feature>
<comment type="caution">
    <text evidence="10">The sequence shown here is derived from an EMBL/GenBank/DDBJ whole genome shotgun (WGS) entry which is preliminary data.</text>
</comment>
<dbReference type="Proteomes" id="UP000326396">
    <property type="component" value="Linkage Group LG4"/>
</dbReference>
<comment type="similarity">
    <text evidence="2">Belongs to the AB hydrolase superfamily. AB hydrolase 4 family.</text>
</comment>
<feature type="compositionally biased region" description="Acidic residues" evidence="6">
    <location>
        <begin position="1278"/>
        <end position="1293"/>
    </location>
</feature>
<feature type="transmembrane region" description="Helical" evidence="7">
    <location>
        <begin position="327"/>
        <end position="351"/>
    </location>
</feature>
<dbReference type="GO" id="GO:0016020">
    <property type="term" value="C:membrane"/>
    <property type="evidence" value="ECO:0007669"/>
    <property type="project" value="UniProtKB-SubCell"/>
</dbReference>
<feature type="transmembrane region" description="Helical" evidence="7">
    <location>
        <begin position="206"/>
        <end position="229"/>
    </location>
</feature>
<dbReference type="InterPro" id="IPR050960">
    <property type="entry name" value="AB_hydrolase_4_sf"/>
</dbReference>
<evidence type="ECO:0000313" key="11">
    <source>
        <dbReference type="Proteomes" id="UP000326396"/>
    </source>
</evidence>
<dbReference type="PANTHER" id="PTHR10794:SF95">
    <property type="entry name" value="ALCOHOL O-ACETYLTRANSFERASE"/>
    <property type="match status" value="1"/>
</dbReference>
<evidence type="ECO:0000256" key="7">
    <source>
        <dbReference type="SAM" id="Phobius"/>
    </source>
</evidence>
<name>A0A5N6N1F6_9ASTR</name>
<keyword evidence="3 7" id="KW-0812">Transmembrane</keyword>
<keyword evidence="11" id="KW-1185">Reference proteome</keyword>
<dbReference type="InterPro" id="IPR000073">
    <property type="entry name" value="AB_hydrolase_1"/>
</dbReference>
<dbReference type="InterPro" id="IPR019557">
    <property type="entry name" value="AminoTfrase-like_pln_mobile"/>
</dbReference>
<organism evidence="10 11">
    <name type="scientific">Mikania micrantha</name>
    <name type="common">bitter vine</name>
    <dbReference type="NCBI Taxonomy" id="192012"/>
    <lineage>
        <taxon>Eukaryota</taxon>
        <taxon>Viridiplantae</taxon>
        <taxon>Streptophyta</taxon>
        <taxon>Embryophyta</taxon>
        <taxon>Tracheophyta</taxon>
        <taxon>Spermatophyta</taxon>
        <taxon>Magnoliopsida</taxon>
        <taxon>eudicotyledons</taxon>
        <taxon>Gunneridae</taxon>
        <taxon>Pentapetalae</taxon>
        <taxon>asterids</taxon>
        <taxon>campanulids</taxon>
        <taxon>Asterales</taxon>
        <taxon>Asteraceae</taxon>
        <taxon>Asteroideae</taxon>
        <taxon>Heliantheae alliance</taxon>
        <taxon>Eupatorieae</taxon>
        <taxon>Mikania</taxon>
    </lineage>
</organism>
<evidence type="ECO:0008006" key="12">
    <source>
        <dbReference type="Google" id="ProtNLM"/>
    </source>
</evidence>
<dbReference type="InterPro" id="IPR002657">
    <property type="entry name" value="BilAc:Na_symport/Acr3"/>
</dbReference>
<evidence type="ECO:0000256" key="2">
    <source>
        <dbReference type="ARBA" id="ARBA00010884"/>
    </source>
</evidence>
<dbReference type="EMBL" id="SZYD01000014">
    <property type="protein sequence ID" value="KAD4179462.1"/>
    <property type="molecule type" value="Genomic_DNA"/>
</dbReference>
<sequence length="1325" mass="148216">MSSLTLHPSPLTLQTHQYHHSRIKIPIFRSSITINPSIPIFQNPRKQLSRSRIYRIRSIQQNHGESPPMPLKPASTKLESLLSTLASFYPVYVTVGGVVACLKPSTFSWFVERGPKSYSCSLGFIMLAMGLTLEFKDLVNLFLQRPLSILFGCAAQYTIMPAFGFMISKLLGLSPSLSVGLILLSCCPGGTASNVVTLIAQGDVPLSIVMTVVSTLAAVLLTPLLTMVLAGTYVHVDAIKLSLSTLQVVVAPVLVGSYLQSTFPWAVKATLPLAPLLAVLVSSLLACSVFSENVGRLQSSMVLTSLSSDISPLLYARDFFSSEMGMVVISVLLLHFAGFFVGYVAATVAGFKEPQRRAISIEVGMQNSSLGVVLAAAHFSSGMVALPPAVSAVIMNIMGSSLGSVSLTFHSSSDLYREVVSKCHLLHGRYLATPWLSSPHLQTILLNVLVKTPRFSYKREIFRTSDGGTVALDWLMSSDVSETSFQVNGTTTVADIPLVIVVPGLTSDSNSPYIKEIAYNMAKHGWNVVVSNHRGLGGVPLTSECFYTAGKSDDLGEVVNHLHREHPETSLYAVGTSLGANILVKYLGEDGVNVPLVGAVSISNPWDLLIGDRFFTRAIMQRFYNRILGNSLKGAAKLHQETYARLSDWEGIDKSRSIRDFNNYSARIAGNFETIDAFHRWASSARLVTNVSVPLLCVNAIDDPVCTDEAIPWDECRKNKNIVLATTQHGGHIAFFEGMSGKSLWWIRVVEEFLSNLHASPSMSKQQVATHDCLLLYKRIRIKWYQQLGLLGMTALGRDRRHQHRRFAARGNGHEQRDPRDIAEIERLQQQIRDLELNQFHREDESATESVVWENDEHGFHNVSDYVFQQPDELRDGGLLRIRRGDEKLSTNINTNEIGGATILLQLWAWERIPSIAPRCFQQIDWTKSYGARWVGPLTFRDTASHVVSTFRLELNSLSEFQFVWRPYDDIFHQLPDMCRNGQDCWRSRTFLICWQIVEPHQPGRVLRQFGMFQPIPINTLLNTDDHKKLHNIKRVSLKTCNWVDKHGTYILSWIEINSNSPVASQDYMMWYRPRTVLYTSNPTHIGQNPRVFPNDGGRVQMLMDGMSQVYQRSNEDPVRDLAVRYMEYAKATHHMSYQPTYESQNIGSQVPHMTQRVRRRGHCANVGQVNPTDQTEYRPTMPPHTTHVGESSQFIIPSVDLFGSPFGFENMQMGGSSSQFDPTPQVDFTSPAFQMPFYNNLDSLSAPDFNQGSYQRPTRNLNSQQINIDLNLEFEDQDEDEELVEESEDDEMGTQHLGASFSMPIARRKQPRKNAGIGRGCGTH</sequence>
<dbReference type="OrthoDB" id="1751334at2759"/>
<dbReference type="PANTHER" id="PTHR10794">
    <property type="entry name" value="ABHYDROLASE DOMAIN-CONTAINING PROTEIN"/>
    <property type="match status" value="1"/>
</dbReference>
<dbReference type="GO" id="GO:0034338">
    <property type="term" value="F:short-chain carboxylesterase activity"/>
    <property type="evidence" value="ECO:0007669"/>
    <property type="project" value="TreeGrafter"/>
</dbReference>
<evidence type="ECO:0000256" key="5">
    <source>
        <dbReference type="ARBA" id="ARBA00023136"/>
    </source>
</evidence>
<evidence type="ECO:0000256" key="6">
    <source>
        <dbReference type="SAM" id="MobiDB-lite"/>
    </source>
</evidence>
<dbReference type="Gene3D" id="3.40.50.1820">
    <property type="entry name" value="alpha/beta hydrolase"/>
    <property type="match status" value="1"/>
</dbReference>
<reference evidence="10 11" key="1">
    <citation type="submission" date="2019-05" db="EMBL/GenBank/DDBJ databases">
        <title>Mikania micrantha, genome provides insights into the molecular mechanism of rapid growth.</title>
        <authorList>
            <person name="Liu B."/>
        </authorList>
    </citation>
    <scope>NUCLEOTIDE SEQUENCE [LARGE SCALE GENOMIC DNA]</scope>
    <source>
        <strain evidence="10">NLD-2019</strain>
        <tissue evidence="10">Leaf</tissue>
    </source>
</reference>
<evidence type="ECO:0000259" key="9">
    <source>
        <dbReference type="Pfam" id="PF10536"/>
    </source>
</evidence>
<evidence type="ECO:0000313" key="10">
    <source>
        <dbReference type="EMBL" id="KAD4179462.1"/>
    </source>
</evidence>
<evidence type="ECO:0000256" key="4">
    <source>
        <dbReference type="ARBA" id="ARBA00022989"/>
    </source>
</evidence>
<protein>
    <recommendedName>
        <fullName evidence="12">Serine aminopeptidase S33 domain-containing protein</fullName>
    </recommendedName>
</protein>
<dbReference type="InterPro" id="IPR038770">
    <property type="entry name" value="Na+/solute_symporter_sf"/>
</dbReference>
<dbReference type="SUPFAM" id="SSF53474">
    <property type="entry name" value="alpha/beta-Hydrolases"/>
    <property type="match status" value="1"/>
</dbReference>
<proteinExistence type="inferred from homology"/>
<feature type="region of interest" description="Disordered" evidence="6">
    <location>
        <begin position="1278"/>
        <end position="1325"/>
    </location>
</feature>
<feature type="transmembrane region" description="Helical" evidence="7">
    <location>
        <begin position="271"/>
        <end position="290"/>
    </location>
</feature>
<feature type="domain" description="Aminotransferase-like plant mobile" evidence="9">
    <location>
        <begin position="894"/>
        <end position="1073"/>
    </location>
</feature>
<accession>A0A5N6N1F6</accession>
<feature type="transmembrane region" description="Helical" evidence="7">
    <location>
        <begin position="179"/>
        <end position="200"/>
    </location>
</feature>